<reference evidence="22 23" key="1">
    <citation type="submission" date="2019-08" db="EMBL/GenBank/DDBJ databases">
        <title>Microbe sample from Colwellia echini.</title>
        <authorList>
            <person name="Christiansen L."/>
            <person name="Pathiraja D."/>
            <person name="Schultz-Johansen M."/>
            <person name="Choi I.-G."/>
            <person name="Stougaard P."/>
        </authorList>
    </citation>
    <scope>NUCLEOTIDE SEQUENCE [LARGE SCALE GENOMIC DNA]</scope>
    <source>
        <strain evidence="22 23">A3</strain>
    </source>
</reference>
<evidence type="ECO:0000256" key="7">
    <source>
        <dbReference type="ARBA" id="ARBA00022679"/>
    </source>
</evidence>
<dbReference type="PANTHER" id="PTHR32309:SF13">
    <property type="entry name" value="FERRIC ENTEROBACTIN TRANSPORT PROTEIN FEPE"/>
    <property type="match status" value="1"/>
</dbReference>
<dbReference type="EMBL" id="PJAI02000018">
    <property type="protein sequence ID" value="TYK64783.1"/>
    <property type="molecule type" value="Genomic_DNA"/>
</dbReference>
<dbReference type="InterPro" id="IPR027417">
    <property type="entry name" value="P-loop_NTPase"/>
</dbReference>
<feature type="transmembrane region" description="Helical" evidence="18">
    <location>
        <begin position="47"/>
        <end position="69"/>
    </location>
</feature>
<feature type="domain" description="AAA" evidence="20">
    <location>
        <begin position="558"/>
        <end position="721"/>
    </location>
</feature>
<evidence type="ECO:0000259" key="21">
    <source>
        <dbReference type="Pfam" id="PF13807"/>
    </source>
</evidence>
<evidence type="ECO:0000256" key="5">
    <source>
        <dbReference type="ARBA" id="ARBA00022475"/>
    </source>
</evidence>
<evidence type="ECO:0000256" key="18">
    <source>
        <dbReference type="SAM" id="Phobius"/>
    </source>
</evidence>
<evidence type="ECO:0000256" key="2">
    <source>
        <dbReference type="ARBA" id="ARBA00007316"/>
    </source>
</evidence>
<dbReference type="Gene3D" id="3.40.50.300">
    <property type="entry name" value="P-loop containing nucleotide triphosphate hydrolases"/>
    <property type="match status" value="1"/>
</dbReference>
<dbReference type="InterPro" id="IPR032807">
    <property type="entry name" value="GNVR"/>
</dbReference>
<evidence type="ECO:0000256" key="13">
    <source>
        <dbReference type="ARBA" id="ARBA00023136"/>
    </source>
</evidence>
<feature type="transmembrane region" description="Helical" evidence="18">
    <location>
        <begin position="468"/>
        <end position="488"/>
    </location>
</feature>
<dbReference type="InterPro" id="IPR005702">
    <property type="entry name" value="Wzc-like_C"/>
</dbReference>
<evidence type="ECO:0000256" key="16">
    <source>
        <dbReference type="SAM" id="Coils"/>
    </source>
</evidence>
<keyword evidence="7 22" id="KW-0808">Transferase</keyword>
<dbReference type="Pfam" id="PF02706">
    <property type="entry name" value="Wzz"/>
    <property type="match status" value="1"/>
</dbReference>
<evidence type="ECO:0000256" key="14">
    <source>
        <dbReference type="ARBA" id="ARBA00023137"/>
    </source>
</evidence>
<organism evidence="22 23">
    <name type="scientific">Colwellia echini</name>
    <dbReference type="NCBI Taxonomy" id="1982103"/>
    <lineage>
        <taxon>Bacteria</taxon>
        <taxon>Pseudomonadati</taxon>
        <taxon>Pseudomonadota</taxon>
        <taxon>Gammaproteobacteria</taxon>
        <taxon>Alteromonadales</taxon>
        <taxon>Colwelliaceae</taxon>
        <taxon>Colwellia</taxon>
    </lineage>
</organism>
<dbReference type="PANTHER" id="PTHR32309">
    <property type="entry name" value="TYROSINE-PROTEIN KINASE"/>
    <property type="match status" value="1"/>
</dbReference>
<keyword evidence="13 18" id="KW-0472">Membrane</keyword>
<evidence type="ECO:0000256" key="12">
    <source>
        <dbReference type="ARBA" id="ARBA00022989"/>
    </source>
</evidence>
<comment type="subcellular location">
    <subcellularLocation>
        <location evidence="1">Cell inner membrane</location>
        <topology evidence="1">Multi-pass membrane protein</topology>
    </subcellularLocation>
</comment>
<evidence type="ECO:0000256" key="17">
    <source>
        <dbReference type="SAM" id="MobiDB-lite"/>
    </source>
</evidence>
<keyword evidence="23" id="KW-1185">Reference proteome</keyword>
<dbReference type="EC" id="2.7.10.2" evidence="4"/>
<evidence type="ECO:0000313" key="22">
    <source>
        <dbReference type="EMBL" id="TYK64783.1"/>
    </source>
</evidence>
<dbReference type="GO" id="GO:0004715">
    <property type="term" value="F:non-membrane spanning protein tyrosine kinase activity"/>
    <property type="evidence" value="ECO:0007669"/>
    <property type="project" value="UniProtKB-EC"/>
</dbReference>
<evidence type="ECO:0000256" key="11">
    <source>
        <dbReference type="ARBA" id="ARBA00022840"/>
    </source>
</evidence>
<keyword evidence="5" id="KW-1003">Cell membrane</keyword>
<keyword evidence="12 18" id="KW-1133">Transmembrane helix</keyword>
<evidence type="ECO:0000256" key="4">
    <source>
        <dbReference type="ARBA" id="ARBA00011903"/>
    </source>
</evidence>
<comment type="similarity">
    <text evidence="3">Belongs to the etk/wzc family.</text>
</comment>
<protein>
    <recommendedName>
        <fullName evidence="4">non-specific protein-tyrosine kinase</fullName>
        <ecNumber evidence="4">2.7.10.2</ecNumber>
    </recommendedName>
</protein>
<feature type="domain" description="Tyrosine-protein kinase G-rich" evidence="21">
    <location>
        <begin position="416"/>
        <end position="487"/>
    </location>
</feature>
<feature type="coiled-coil region" evidence="16">
    <location>
        <begin position="376"/>
        <end position="410"/>
    </location>
</feature>
<keyword evidence="8 18" id="KW-0812">Transmembrane</keyword>
<evidence type="ECO:0000256" key="1">
    <source>
        <dbReference type="ARBA" id="ARBA00004429"/>
    </source>
</evidence>
<evidence type="ECO:0000313" key="23">
    <source>
        <dbReference type="Proteomes" id="UP000815846"/>
    </source>
</evidence>
<dbReference type="SUPFAM" id="SSF52540">
    <property type="entry name" value="P-loop containing nucleoside triphosphate hydrolases"/>
    <property type="match status" value="1"/>
</dbReference>
<comment type="similarity">
    <text evidence="2">Belongs to the CpsD/CapB family.</text>
</comment>
<gene>
    <name evidence="22" type="ORF">CWS31_013905</name>
</gene>
<comment type="catalytic activity">
    <reaction evidence="15">
        <text>L-tyrosyl-[protein] + ATP = O-phospho-L-tyrosyl-[protein] + ADP + H(+)</text>
        <dbReference type="Rhea" id="RHEA:10596"/>
        <dbReference type="Rhea" id="RHEA-COMP:10136"/>
        <dbReference type="Rhea" id="RHEA-COMP:20101"/>
        <dbReference type="ChEBI" id="CHEBI:15378"/>
        <dbReference type="ChEBI" id="CHEBI:30616"/>
        <dbReference type="ChEBI" id="CHEBI:46858"/>
        <dbReference type="ChEBI" id="CHEBI:61978"/>
        <dbReference type="ChEBI" id="CHEBI:456216"/>
        <dbReference type="EC" id="2.7.10.2"/>
    </reaction>
</comment>
<proteinExistence type="inferred from homology"/>
<keyword evidence="14" id="KW-0829">Tyrosine-protein kinase</keyword>
<feature type="region of interest" description="Disordered" evidence="17">
    <location>
        <begin position="1"/>
        <end position="20"/>
    </location>
</feature>
<comment type="caution">
    <text evidence="22">The sequence shown here is derived from an EMBL/GenBank/DDBJ whole genome shotgun (WGS) entry which is preliminary data.</text>
</comment>
<dbReference type="CDD" id="cd05387">
    <property type="entry name" value="BY-kinase"/>
    <property type="match status" value="1"/>
</dbReference>
<dbReference type="InterPro" id="IPR025669">
    <property type="entry name" value="AAA_dom"/>
</dbReference>
<evidence type="ECO:0000256" key="6">
    <source>
        <dbReference type="ARBA" id="ARBA00022519"/>
    </source>
</evidence>
<dbReference type="NCBIfam" id="TIGR01007">
    <property type="entry name" value="eps_fam"/>
    <property type="match status" value="1"/>
</dbReference>
<evidence type="ECO:0000256" key="15">
    <source>
        <dbReference type="ARBA" id="ARBA00051245"/>
    </source>
</evidence>
<accession>A0ABY3MUA3</accession>
<evidence type="ECO:0000256" key="10">
    <source>
        <dbReference type="ARBA" id="ARBA00022777"/>
    </source>
</evidence>
<evidence type="ECO:0000256" key="9">
    <source>
        <dbReference type="ARBA" id="ARBA00022741"/>
    </source>
</evidence>
<keyword evidence="11" id="KW-0067">ATP-binding</keyword>
<keyword evidence="10" id="KW-0418">Kinase</keyword>
<dbReference type="InterPro" id="IPR050445">
    <property type="entry name" value="Bact_polysacc_biosynth/exp"/>
</dbReference>
<keyword evidence="6" id="KW-0997">Cell inner membrane</keyword>
<keyword evidence="9" id="KW-0547">Nucleotide-binding</keyword>
<evidence type="ECO:0000259" key="19">
    <source>
        <dbReference type="Pfam" id="PF02706"/>
    </source>
</evidence>
<dbReference type="Pfam" id="PF13807">
    <property type="entry name" value="GNVR"/>
    <property type="match status" value="1"/>
</dbReference>
<feature type="compositionally biased region" description="Polar residues" evidence="17">
    <location>
        <begin position="9"/>
        <end position="20"/>
    </location>
</feature>
<dbReference type="InterPro" id="IPR003856">
    <property type="entry name" value="LPS_length_determ_N"/>
</dbReference>
<keyword evidence="16" id="KW-0175">Coiled coil</keyword>
<dbReference type="RefSeq" id="WP_101343660.1">
    <property type="nucleotide sequence ID" value="NZ_PJAI02000018.1"/>
</dbReference>
<evidence type="ECO:0000256" key="3">
    <source>
        <dbReference type="ARBA" id="ARBA00008883"/>
    </source>
</evidence>
<sequence>MINADKDLPNTSSGLSNSSLDLTKSTSEEVIDLRHYFSVINKNKWRIIFLALAVSIFAAIVALNITPIYRATATLLIEADQVKAVSFEEIYGLDSNRKEYYLTQFEVLKSRKIAQAVVEKLDLINHPDFIGKPSAIREFIKDVKSNIPFLPQKKEVVLDGEEESDMVLQLLVKSFLSRLTISPVRKTQLVNITFESSDPQLAALVANTVGEVYIDQNLAAKIGMTETAAGWLTTRLSGLRMRLDESETKLQEYRERENLIDVSNMSGVSGVVGLISNELEQTSKQLVIERHVRNKLLSIVRVINEYGRDNLDMLGTITEITSHNTIQNVKKELVIVGRKVSELSQVYGPKHPKMIAAQAELITVNDNLSNQVHKLITGVEKQLTTSERNINALEEELVRIKAQYQTVTSKEYEYRKLSREVETNRKIYDTFFSRAKETEVTSDFNSAVARFTDRAFRPAYPTTPNKPLIVILAFIVTLGFGVVIAFVVDALNDTFKDAHDVENKLSQRMLGLLPLIHFKKKVGFMLHYFFDESGKKFAESVRTMRTSFVLTQLDKECKTIEVTSSVPGEGKTTTAINLAFALAQVERTILIDADMRKPSVCKRFDIPPYQPGLANLIAGTEKFSECIFHDEVSGLTVMPCGQRPPNPLELLSSPKFSELLAELKLSYDRIIIDTPPVQSVSDALVIAQQADAVIYVVKSDDTRIGVAQEGIGRLVRASAKIAGVVLNKVDTRKTSQSDSYHGYYNEYSYGDELTPVNDTRTLNKNG</sequence>
<dbReference type="Pfam" id="PF13614">
    <property type="entry name" value="AAA_31"/>
    <property type="match status" value="1"/>
</dbReference>
<feature type="domain" description="Polysaccharide chain length determinant N-terminal" evidence="19">
    <location>
        <begin position="31"/>
        <end position="121"/>
    </location>
</feature>
<name>A0ABY3MUA3_9GAMM</name>
<evidence type="ECO:0000256" key="8">
    <source>
        <dbReference type="ARBA" id="ARBA00022692"/>
    </source>
</evidence>
<dbReference type="Proteomes" id="UP000815846">
    <property type="component" value="Unassembled WGS sequence"/>
</dbReference>
<evidence type="ECO:0000259" key="20">
    <source>
        <dbReference type="Pfam" id="PF13614"/>
    </source>
</evidence>